<reference evidence="2" key="1">
    <citation type="journal article" date="2015" name="Nat. Genet.">
        <title>The pineapple genome and the evolution of CAM photosynthesis.</title>
        <authorList>
            <person name="Ming R."/>
            <person name="VanBuren R."/>
            <person name="Wai C.M."/>
            <person name="Tang H."/>
            <person name="Schatz M.C."/>
            <person name="Bowers J.E."/>
            <person name="Lyons E."/>
            <person name="Wang M.L."/>
            <person name="Chen J."/>
            <person name="Biggers E."/>
            <person name="Zhang J."/>
            <person name="Huang L."/>
            <person name="Zhang L."/>
            <person name="Miao W."/>
            <person name="Zhang J."/>
            <person name="Ye Z."/>
            <person name="Miao C."/>
            <person name="Lin Z."/>
            <person name="Wang H."/>
            <person name="Zhou H."/>
            <person name="Yim W.C."/>
            <person name="Priest H.D."/>
            <person name="Zheng C."/>
            <person name="Woodhouse M."/>
            <person name="Edger P.P."/>
            <person name="Guyot R."/>
            <person name="Guo H.B."/>
            <person name="Guo H."/>
            <person name="Zheng G."/>
            <person name="Singh R."/>
            <person name="Sharma A."/>
            <person name="Min X."/>
            <person name="Zheng Y."/>
            <person name="Lee H."/>
            <person name="Gurtowski J."/>
            <person name="Sedlazeck F.J."/>
            <person name="Harkess A."/>
            <person name="McKain M.R."/>
            <person name="Liao Z."/>
            <person name="Fang J."/>
            <person name="Liu J."/>
            <person name="Zhang X."/>
            <person name="Zhang Q."/>
            <person name="Hu W."/>
            <person name="Qin Y."/>
            <person name="Wang K."/>
            <person name="Chen L.Y."/>
            <person name="Shirley N."/>
            <person name="Lin Y.R."/>
            <person name="Liu L.Y."/>
            <person name="Hernandez A.G."/>
            <person name="Wright C.L."/>
            <person name="Bulone V."/>
            <person name="Tuskan G.A."/>
            <person name="Heath K."/>
            <person name="Zee F."/>
            <person name="Moore P.H."/>
            <person name="Sunkar R."/>
            <person name="Leebens-Mack J.H."/>
            <person name="Mockler T."/>
            <person name="Bennetzen J.L."/>
            <person name="Freeling M."/>
            <person name="Sankoff D."/>
            <person name="Paterson A.H."/>
            <person name="Zhu X."/>
            <person name="Yang X."/>
            <person name="Smith J.A."/>
            <person name="Cushman J.C."/>
            <person name="Paull R.E."/>
            <person name="Yu Q."/>
        </authorList>
    </citation>
    <scope>NUCLEOTIDE SEQUENCE [LARGE SCALE GENOMIC DNA]</scope>
    <source>
        <strain evidence="2">cv. F153</strain>
    </source>
</reference>
<sequence length="1247" mass="135189">MAASSKFDLSSSCPDGPTYPNGQRGPYATASLERSASFREGMESRISSAPSLSRSSLTQAQGDFVNLVHSLISDFKPVFADQKLLRSGEIRRAINSVIGSSSEESSASIGARYPPSTVEELRRAKSSLGGNLSKARERGRYFDDAIQKIDKLYPPPRKRSRGDTLSSDQSNILVSGGTIPKSGPQSHLNANGLELGVSKVEERTKNAIQNRKFRSPILETQIDGRDGSGIRPSGSVERDKDVAGIINGGQVMSEEKARGVVKRKRSAIKSDASTSADLTRSAEADREVKRGMQQKLGSDARPRVASVHGFRSGPVPAGTAGAKSEFSSQQDGPAPRSLPRNDQDSGPLPNSRRDRLSVFDKQGGTPKAVNKSNSREDSCAASPASSTRVNPSARGPRSNSASLSKGTLNINHSQANSDDGERTNCINKLVSVGGATNRKRLTRAPSPSSPVGQWGERSQKRTARRSNLIPITSSHDDTPLSNSVENANNVSRTKSGNSTGLSESEESGVAENKISKDKGKRCGEIEENNRQNGQKMATVVLPSRKNKTAADDDNGDGARRQGRIARGFASKWSEAPASIAKLDNSAITKQRSARTEERNESKPGRPPTKKLSERKSYMRPRHSVNTIPLELPGDSDDDSEELLAAANSVFSPTFASSGDFWPYVEPVFRFLSEEDIAFLNQQIHLINESSSSRHVAGDDSQDFKSNLEYVSQPSTPAGGSRDDHGALSNGTSLSVFQTDTSISRQIEDIEPFMEQLIQGVGAQRGVSICQTLLSAIIEEDEVESFNYGNSKGEEYSHDAFEVEGDGTSQYSYMQSLITMQAGDRGPNGFKGDAGWRYHDELIREKPVSNGVLPEVATQYSQMCIDDRILLELSELGLYPEPVPDLTQSGDEDIIEGISKLEEMLHEQVSKKKDLLLKLEKVVTAARETQPRELVRVAMDRLVGRAYGKYLQEYCGPKNSNRVGKHGALAFVRRTLVRCRKFEQTGTSCFDEPPFRDMFISGPSYGSNAKCIYTSADFICGVMSKQDQAANTSDKNSDTSRSLSHLSEQSLAREDTWSNRVKKREMLLDDVVGSIAGTSSLRASSGLGTSLISGTKGKRSDRDREVKGQNRDSVRNGVPKIGRPSLSNLKGERKNKTKPKQRTTQLSAEAPATTAMPSGPKSRETGGGRNDKKDDLAPNASSGVVPNVANDGEAVDLSSLQLPEIDVADLVGQGQDIGSWLSIDDEVLQDHDFVGLEIPMDDLSDVLR</sequence>
<gene>
    <name evidence="3" type="primary">LOC109724063</name>
</gene>
<feature type="region of interest" description="Disordered" evidence="1">
    <location>
        <begin position="247"/>
        <end position="422"/>
    </location>
</feature>
<dbReference type="PANTHER" id="PTHR31115">
    <property type="entry name" value="OS05G0107300 PROTEIN"/>
    <property type="match status" value="1"/>
</dbReference>
<feature type="compositionally biased region" description="Basic and acidic residues" evidence="1">
    <location>
        <begin position="513"/>
        <end position="529"/>
    </location>
</feature>
<evidence type="ECO:0000313" key="2">
    <source>
        <dbReference type="Proteomes" id="UP000515123"/>
    </source>
</evidence>
<feature type="region of interest" description="Disordered" evidence="1">
    <location>
        <begin position="709"/>
        <end position="728"/>
    </location>
</feature>
<feature type="compositionally biased region" description="Basic and acidic residues" evidence="1">
    <location>
        <begin position="1097"/>
        <end position="1113"/>
    </location>
</feature>
<feature type="compositionally biased region" description="Basic and acidic residues" evidence="1">
    <location>
        <begin position="280"/>
        <end position="290"/>
    </location>
</feature>
<feature type="compositionally biased region" description="Polar residues" evidence="1">
    <location>
        <begin position="397"/>
        <end position="417"/>
    </location>
</feature>
<feature type="region of interest" description="Disordered" evidence="1">
    <location>
        <begin position="152"/>
        <end position="190"/>
    </location>
</feature>
<evidence type="ECO:0000313" key="3">
    <source>
        <dbReference type="RefSeq" id="XP_020108295.1"/>
    </source>
</evidence>
<dbReference type="PANTHER" id="PTHR31115:SF3">
    <property type="entry name" value="EXPRESSED PROTEIN"/>
    <property type="match status" value="1"/>
</dbReference>
<feature type="region of interest" description="Disordered" evidence="1">
    <location>
        <begin position="1029"/>
        <end position="1053"/>
    </location>
</feature>
<accession>A0A6P5GS36</accession>
<feature type="compositionally biased region" description="Basic and acidic residues" evidence="1">
    <location>
        <begin position="593"/>
        <end position="603"/>
    </location>
</feature>
<feature type="compositionally biased region" description="Polar residues" evidence="1">
    <location>
        <begin position="469"/>
        <end position="502"/>
    </location>
</feature>
<proteinExistence type="predicted"/>
<dbReference type="GeneID" id="109724063"/>
<reference evidence="3" key="2">
    <citation type="submission" date="2025-08" db="UniProtKB">
        <authorList>
            <consortium name="RefSeq"/>
        </authorList>
    </citation>
    <scope>IDENTIFICATION</scope>
    <source>
        <tissue evidence="3">Leaf</tissue>
    </source>
</reference>
<feature type="compositionally biased region" description="Basic and acidic residues" evidence="1">
    <location>
        <begin position="1160"/>
        <end position="1175"/>
    </location>
</feature>
<organism evidence="2 3">
    <name type="scientific">Ananas comosus</name>
    <name type="common">Pineapple</name>
    <name type="synonym">Ananas ananas</name>
    <dbReference type="NCBI Taxonomy" id="4615"/>
    <lineage>
        <taxon>Eukaryota</taxon>
        <taxon>Viridiplantae</taxon>
        <taxon>Streptophyta</taxon>
        <taxon>Embryophyta</taxon>
        <taxon>Tracheophyta</taxon>
        <taxon>Spermatophyta</taxon>
        <taxon>Magnoliopsida</taxon>
        <taxon>Liliopsida</taxon>
        <taxon>Poales</taxon>
        <taxon>Bromeliaceae</taxon>
        <taxon>Bromelioideae</taxon>
        <taxon>Ananas</taxon>
    </lineage>
</organism>
<feature type="compositionally biased region" description="Polar residues" evidence="1">
    <location>
        <begin position="1029"/>
        <end position="1049"/>
    </location>
</feature>
<dbReference type="RefSeq" id="XP_020108295.1">
    <property type="nucleotide sequence ID" value="XM_020252706.1"/>
</dbReference>
<feature type="region of interest" description="Disordered" evidence="1">
    <location>
        <begin position="436"/>
        <end position="560"/>
    </location>
</feature>
<keyword evidence="2" id="KW-1185">Reference proteome</keyword>
<protein>
    <submittedName>
        <fullName evidence="3">Uncharacterized protein LOC109724063 isoform X1</fullName>
    </submittedName>
</protein>
<feature type="region of interest" description="Disordered" evidence="1">
    <location>
        <begin position="1082"/>
        <end position="1189"/>
    </location>
</feature>
<feature type="region of interest" description="Disordered" evidence="1">
    <location>
        <begin position="580"/>
        <end position="636"/>
    </location>
</feature>
<dbReference type="OrthoDB" id="1915143at2759"/>
<feature type="region of interest" description="Disordered" evidence="1">
    <location>
        <begin position="1"/>
        <end position="28"/>
    </location>
</feature>
<dbReference type="Proteomes" id="UP000515123">
    <property type="component" value="Linkage group 18"/>
</dbReference>
<evidence type="ECO:0000256" key="1">
    <source>
        <dbReference type="SAM" id="MobiDB-lite"/>
    </source>
</evidence>
<feature type="compositionally biased region" description="Low complexity" evidence="1">
    <location>
        <begin position="1083"/>
        <end position="1094"/>
    </location>
</feature>
<dbReference type="AlphaFoldDB" id="A0A6P5GS36"/>
<name>A0A6P5GS36_ANACO</name>
<feature type="compositionally biased region" description="Polar residues" evidence="1">
    <location>
        <begin position="163"/>
        <end position="173"/>
    </location>
</feature>